<feature type="domain" description="Transcription elongation factor GreA/GreB C-terminal" evidence="1">
    <location>
        <begin position="54"/>
        <end position="126"/>
    </location>
</feature>
<dbReference type="Gene3D" id="3.10.50.30">
    <property type="entry name" value="Transcription elongation factor, GreA/GreB, C-terminal domain"/>
    <property type="match status" value="1"/>
</dbReference>
<evidence type="ECO:0000259" key="1">
    <source>
        <dbReference type="Pfam" id="PF01272"/>
    </source>
</evidence>
<dbReference type="Pfam" id="PF01272">
    <property type="entry name" value="GreA_GreB"/>
    <property type="match status" value="1"/>
</dbReference>
<dbReference type="Proteomes" id="UP001253848">
    <property type="component" value="Unassembled WGS sequence"/>
</dbReference>
<organism evidence="2 3">
    <name type="scientific">Autumnicola psychrophila</name>
    <dbReference type="NCBI Taxonomy" id="3075592"/>
    <lineage>
        <taxon>Bacteria</taxon>
        <taxon>Pseudomonadati</taxon>
        <taxon>Bacteroidota</taxon>
        <taxon>Flavobacteriia</taxon>
        <taxon>Flavobacteriales</taxon>
        <taxon>Flavobacteriaceae</taxon>
        <taxon>Autumnicola</taxon>
    </lineage>
</organism>
<sequence>MKYGNLIVEKKEKEFLKELMALAKYYRDNTYKASIEKLNEELKHAKIITIGEMPVDVIRLDSVVTIETPYAVQKTYQIVTPDKSDMRKNKISILAPMGLALFGYAEGDEISWQFPMGVSSIKILQVLQEEKKAVNGKYNEQHSGISQ</sequence>
<evidence type="ECO:0000313" key="3">
    <source>
        <dbReference type="Proteomes" id="UP001253848"/>
    </source>
</evidence>
<comment type="caution">
    <text evidence="2">The sequence shown here is derived from an EMBL/GenBank/DDBJ whole genome shotgun (WGS) entry which is preliminary data.</text>
</comment>
<dbReference type="PANTHER" id="PTHR30437:SF5">
    <property type="entry name" value="REGULATOR OF NUCLEOSIDE DIPHOSPHATE KINASE"/>
    <property type="match status" value="1"/>
</dbReference>
<proteinExistence type="predicted"/>
<dbReference type="InterPro" id="IPR023459">
    <property type="entry name" value="Tscrpt_elong_fac_GreA/B_fam"/>
</dbReference>
<keyword evidence="2" id="KW-0648">Protein biosynthesis</keyword>
<reference evidence="2 3" key="1">
    <citation type="submission" date="2023-09" db="EMBL/GenBank/DDBJ databases">
        <authorList>
            <person name="Rey-Velasco X."/>
        </authorList>
    </citation>
    <scope>NUCLEOTIDE SEQUENCE [LARGE SCALE GENOMIC DNA]</scope>
    <source>
        <strain evidence="2 3">F225</strain>
    </source>
</reference>
<dbReference type="InterPro" id="IPR001437">
    <property type="entry name" value="Tscrpt_elong_fac_GreA/B_C"/>
</dbReference>
<dbReference type="InterPro" id="IPR036953">
    <property type="entry name" value="GreA/GreB_C_sf"/>
</dbReference>
<dbReference type="PANTHER" id="PTHR30437">
    <property type="entry name" value="TRANSCRIPTION ELONGATION FACTOR GREA"/>
    <property type="match status" value="1"/>
</dbReference>
<dbReference type="GO" id="GO:0003746">
    <property type="term" value="F:translation elongation factor activity"/>
    <property type="evidence" value="ECO:0007669"/>
    <property type="project" value="UniProtKB-KW"/>
</dbReference>
<gene>
    <name evidence="2" type="ORF">RM541_06595</name>
</gene>
<dbReference type="EMBL" id="JAVRHN010000004">
    <property type="protein sequence ID" value="MDT0686025.1"/>
    <property type="molecule type" value="Genomic_DNA"/>
</dbReference>
<dbReference type="SUPFAM" id="SSF54534">
    <property type="entry name" value="FKBP-like"/>
    <property type="match status" value="1"/>
</dbReference>
<evidence type="ECO:0000313" key="2">
    <source>
        <dbReference type="EMBL" id="MDT0686025.1"/>
    </source>
</evidence>
<dbReference type="RefSeq" id="WP_311499430.1">
    <property type="nucleotide sequence ID" value="NZ_JAVRHN010000004.1"/>
</dbReference>
<name>A0ABU3DQQ5_9FLAO</name>
<protein>
    <submittedName>
        <fullName evidence="2">GreA/GreB family elongation factor</fullName>
    </submittedName>
</protein>
<keyword evidence="2" id="KW-0251">Elongation factor</keyword>
<keyword evidence="3" id="KW-1185">Reference proteome</keyword>
<accession>A0ABU3DQQ5</accession>